<dbReference type="Gene3D" id="2.40.10.480">
    <property type="match status" value="1"/>
</dbReference>
<dbReference type="PANTHER" id="PTHR34512:SF30">
    <property type="entry name" value="OUTER MEMBRANE PROTEIN ASSEMBLY FACTOR BAMB"/>
    <property type="match status" value="1"/>
</dbReference>
<proteinExistence type="predicted"/>
<sequence>MSDDSSDTTSRRRFLTATAAVGGSALLGTRYAGTAAGGGAGRSRSSGRTDIDGDTLVTDWKAPTPNYGSKASPVVAEVDTDAYTGGVVYDAPVDVGVRAYALEDGTPLWETELEGLVGEGPTVEDGVAYVATDGETYALDAATGSVLWSYEMGGSLGIAVGEDHVYAPTGRSAMQGSTDYTPEAVERTLRAFEKADGTVAWERSFGGTDTTAPDEFKTQPVLVDGELVVGGAMGLVGVDPASGETNWQQFDYVDSMTVADGVAYCVTGDEQTLTAFDLASKERQWTADVKGSDPLYHDGAVFVAQQAFGTAFDAELQEDGVSAVDAGTGEVRWQRNTWAEATVPGDFALVPTTPPTVANGQVVVGAANTSGPTSEHAAIFGLDPESGDVETHWWAPISEDMDAEGAFLSRWLGGAPTAVDGHLLVSSYDPTGYAPRTQGLYALAWSDSPPGEGPAEPSPVQTGGCSVEDGQTSVGVQPYPDQDDGYGQGYAYVWDVMDDGVFDDTGTRDGMVPLPDDATGTVTTTVTVRDRFGRTATGSLDITVEAACASFTLTVSPKTALTDEEFTGQLEVRNADASEFDYHWAVADQYEPEGDTSWTTSLSAPGTYTLSVRVTSDAGFDQTFETDVTVQCPDDA</sequence>
<name>A0ABD5VC48_9EURY</name>
<feature type="compositionally biased region" description="Low complexity" evidence="1">
    <location>
        <begin position="448"/>
        <end position="459"/>
    </location>
</feature>
<dbReference type="InterPro" id="IPR000601">
    <property type="entry name" value="PKD_dom"/>
</dbReference>
<dbReference type="PROSITE" id="PS50093">
    <property type="entry name" value="PKD"/>
    <property type="match status" value="1"/>
</dbReference>
<dbReference type="InterPro" id="IPR015943">
    <property type="entry name" value="WD40/YVTN_repeat-like_dom_sf"/>
</dbReference>
<dbReference type="SUPFAM" id="SSF50998">
    <property type="entry name" value="Quinoprotein alcohol dehydrogenase-like"/>
    <property type="match status" value="1"/>
</dbReference>
<dbReference type="AlphaFoldDB" id="A0ABD5VC48"/>
<feature type="compositionally biased region" description="Polar residues" evidence="1">
    <location>
        <begin position="460"/>
        <end position="475"/>
    </location>
</feature>
<reference evidence="3 4" key="1">
    <citation type="journal article" date="2019" name="Int. J. Syst. Evol. Microbiol.">
        <title>The Global Catalogue of Microorganisms (GCM) 10K type strain sequencing project: providing services to taxonomists for standard genome sequencing and annotation.</title>
        <authorList>
            <consortium name="The Broad Institute Genomics Platform"/>
            <consortium name="The Broad Institute Genome Sequencing Center for Infectious Disease"/>
            <person name="Wu L."/>
            <person name="Ma J."/>
        </authorList>
    </citation>
    <scope>NUCLEOTIDE SEQUENCE [LARGE SCALE GENOMIC DNA]</scope>
    <source>
        <strain evidence="3 4">GX26</strain>
    </source>
</reference>
<gene>
    <name evidence="3" type="ORF">ACFQGB_02660</name>
</gene>
<dbReference type="Pfam" id="PF13360">
    <property type="entry name" value="PQQ_2"/>
    <property type="match status" value="1"/>
</dbReference>
<dbReference type="InterPro" id="IPR002372">
    <property type="entry name" value="PQQ_rpt_dom"/>
</dbReference>
<evidence type="ECO:0000313" key="4">
    <source>
        <dbReference type="Proteomes" id="UP001596395"/>
    </source>
</evidence>
<evidence type="ECO:0000259" key="2">
    <source>
        <dbReference type="PROSITE" id="PS50093"/>
    </source>
</evidence>
<dbReference type="SMART" id="SM00564">
    <property type="entry name" value="PQQ"/>
    <property type="match status" value="6"/>
</dbReference>
<dbReference type="RefSeq" id="WP_336348770.1">
    <property type="nucleotide sequence ID" value="NZ_JAZAQL010000001.1"/>
</dbReference>
<evidence type="ECO:0000313" key="3">
    <source>
        <dbReference type="EMBL" id="MFC6951755.1"/>
    </source>
</evidence>
<dbReference type="EMBL" id="JBHSXN010000001">
    <property type="protein sequence ID" value="MFC6951755.1"/>
    <property type="molecule type" value="Genomic_DNA"/>
</dbReference>
<keyword evidence="4" id="KW-1185">Reference proteome</keyword>
<dbReference type="Gene3D" id="2.40.128.630">
    <property type="match status" value="1"/>
</dbReference>
<feature type="region of interest" description="Disordered" evidence="1">
    <location>
        <begin position="444"/>
        <end position="481"/>
    </location>
</feature>
<feature type="domain" description="PKD" evidence="2">
    <location>
        <begin position="582"/>
        <end position="631"/>
    </location>
</feature>
<evidence type="ECO:0000256" key="1">
    <source>
        <dbReference type="SAM" id="MobiDB-lite"/>
    </source>
</evidence>
<protein>
    <submittedName>
        <fullName evidence="3">PQQ-binding-like beta-propeller repeat protein</fullName>
    </submittedName>
</protein>
<dbReference type="Proteomes" id="UP001596395">
    <property type="component" value="Unassembled WGS sequence"/>
</dbReference>
<organism evidence="3 4">
    <name type="scientific">Halorubellus litoreus</name>
    <dbReference type="NCBI Taxonomy" id="755308"/>
    <lineage>
        <taxon>Archaea</taxon>
        <taxon>Methanobacteriati</taxon>
        <taxon>Methanobacteriota</taxon>
        <taxon>Stenosarchaea group</taxon>
        <taxon>Halobacteria</taxon>
        <taxon>Halobacteriales</taxon>
        <taxon>Halorubellaceae</taxon>
        <taxon>Halorubellus</taxon>
    </lineage>
</organism>
<accession>A0ABD5VC48</accession>
<comment type="caution">
    <text evidence="3">The sequence shown here is derived from an EMBL/GenBank/DDBJ whole genome shotgun (WGS) entry which is preliminary data.</text>
</comment>
<dbReference type="InterPro" id="IPR018391">
    <property type="entry name" value="PQQ_b-propeller_rpt"/>
</dbReference>
<dbReference type="PROSITE" id="PS51318">
    <property type="entry name" value="TAT"/>
    <property type="match status" value="1"/>
</dbReference>
<feature type="region of interest" description="Disordered" evidence="1">
    <location>
        <begin position="35"/>
        <end position="57"/>
    </location>
</feature>
<dbReference type="InterPro" id="IPR006311">
    <property type="entry name" value="TAT_signal"/>
</dbReference>
<dbReference type="Gene3D" id="2.130.10.10">
    <property type="entry name" value="YVTN repeat-like/Quinoprotein amine dehydrogenase"/>
    <property type="match status" value="1"/>
</dbReference>
<dbReference type="PANTHER" id="PTHR34512">
    <property type="entry name" value="CELL SURFACE PROTEIN"/>
    <property type="match status" value="1"/>
</dbReference>
<dbReference type="InterPro" id="IPR011047">
    <property type="entry name" value="Quinoprotein_ADH-like_sf"/>
</dbReference>